<dbReference type="GO" id="GO:0016491">
    <property type="term" value="F:oxidoreductase activity"/>
    <property type="evidence" value="ECO:0007669"/>
    <property type="project" value="UniProtKB-KW"/>
</dbReference>
<dbReference type="Gene3D" id="3.30.465.10">
    <property type="match status" value="1"/>
</dbReference>
<gene>
    <name evidence="7" type="ORF">H7849_08710</name>
</gene>
<dbReference type="PROSITE" id="PS00862">
    <property type="entry name" value="OX2_COVAL_FAD"/>
    <property type="match status" value="1"/>
</dbReference>
<dbReference type="PANTHER" id="PTHR42973:SF39">
    <property type="entry name" value="FAD-BINDING PCMH-TYPE DOMAIN-CONTAINING PROTEIN"/>
    <property type="match status" value="1"/>
</dbReference>
<dbReference type="InterPro" id="IPR016167">
    <property type="entry name" value="FAD-bd_PCMH_sub1"/>
</dbReference>
<dbReference type="InterPro" id="IPR036318">
    <property type="entry name" value="FAD-bd_PCMH-like_sf"/>
</dbReference>
<keyword evidence="8" id="KW-1185">Reference proteome</keyword>
<name>A0A7G8BN49_9BACT</name>
<accession>A0A7G8BN49</accession>
<dbReference type="Gene3D" id="3.40.462.20">
    <property type="match status" value="1"/>
</dbReference>
<dbReference type="RefSeq" id="WP_186745754.1">
    <property type="nucleotide sequence ID" value="NZ_CP060394.1"/>
</dbReference>
<sequence length="486" mass="52375">MALVTRRHFVRQTALAAALYGCQACAIGEARQLFGAQEQSGPPLDAAMIRKLAAEIVGQVITPDGPEYEAARLIFNLAFDRRPAVIVRCAAPSDLARTLDFSQTKNLTVAVHGGGHSRLGYGMCDGGVVIDLSGMKRVEVDADKRVARAEAGALVRDLDEATQRFGRATTSGGCPTVGIAGLTLGGGEGRLMDKYGLACDNLLSAQVVTVDGRSIEASQKSNPDLFWAIRGGGGNFGVVTALEYQLHPVGEVVSGTLMYPAGRIPDLLQAFVRFLAEAPDEMDAFAQLLPSERGPRFKIDVCYCGDPRMGTNVLRPLRALKPQDDSVKVMYYLEAQAAGGFLQAPVAHFQTNLILRELSGSAIAAITTAINDAPARCKVIIVPLRGAVTRINLSDTAYALRQPGYELDMAGVWSNPLEKTEVVRWVNSARDTLLPFAHGVYVNQLGDTSDQLVRSAYGLNYARLMELKKKYDPNNVLRLNQNIKPA</sequence>
<organism evidence="7 8">
    <name type="scientific">Alloacidobacterium dinghuense</name>
    <dbReference type="NCBI Taxonomy" id="2763107"/>
    <lineage>
        <taxon>Bacteria</taxon>
        <taxon>Pseudomonadati</taxon>
        <taxon>Acidobacteriota</taxon>
        <taxon>Terriglobia</taxon>
        <taxon>Terriglobales</taxon>
        <taxon>Acidobacteriaceae</taxon>
        <taxon>Alloacidobacterium</taxon>
    </lineage>
</organism>
<dbReference type="InterPro" id="IPR016166">
    <property type="entry name" value="FAD-bd_PCMH"/>
</dbReference>
<dbReference type="InterPro" id="IPR050416">
    <property type="entry name" value="FAD-linked_Oxidoreductase"/>
</dbReference>
<dbReference type="InterPro" id="IPR006094">
    <property type="entry name" value="Oxid_FAD_bind_N"/>
</dbReference>
<keyword evidence="5" id="KW-0560">Oxidoreductase</keyword>
<dbReference type="Gene3D" id="3.30.43.10">
    <property type="entry name" value="Uridine Diphospho-n-acetylenolpyruvylglucosamine Reductase, domain 2"/>
    <property type="match status" value="1"/>
</dbReference>
<evidence type="ECO:0000259" key="6">
    <source>
        <dbReference type="PROSITE" id="PS51387"/>
    </source>
</evidence>
<evidence type="ECO:0000256" key="2">
    <source>
        <dbReference type="ARBA" id="ARBA00005466"/>
    </source>
</evidence>
<dbReference type="PANTHER" id="PTHR42973">
    <property type="entry name" value="BINDING OXIDOREDUCTASE, PUTATIVE (AFU_ORTHOLOGUE AFUA_1G17690)-RELATED"/>
    <property type="match status" value="1"/>
</dbReference>
<dbReference type="InterPro" id="IPR006093">
    <property type="entry name" value="Oxy_OxRdtase_FAD_BS"/>
</dbReference>
<dbReference type="Proteomes" id="UP000515312">
    <property type="component" value="Chromosome"/>
</dbReference>
<dbReference type="Pfam" id="PF01565">
    <property type="entry name" value="FAD_binding_4"/>
    <property type="match status" value="1"/>
</dbReference>
<proteinExistence type="inferred from homology"/>
<dbReference type="PROSITE" id="PS51387">
    <property type="entry name" value="FAD_PCMH"/>
    <property type="match status" value="1"/>
</dbReference>
<dbReference type="EMBL" id="CP060394">
    <property type="protein sequence ID" value="QNI33969.1"/>
    <property type="molecule type" value="Genomic_DNA"/>
</dbReference>
<dbReference type="PROSITE" id="PS51257">
    <property type="entry name" value="PROKAR_LIPOPROTEIN"/>
    <property type="match status" value="1"/>
</dbReference>
<dbReference type="InterPro" id="IPR016169">
    <property type="entry name" value="FAD-bd_PCMH_sub2"/>
</dbReference>
<evidence type="ECO:0000256" key="1">
    <source>
        <dbReference type="ARBA" id="ARBA00001974"/>
    </source>
</evidence>
<dbReference type="Pfam" id="PF08031">
    <property type="entry name" value="BBE"/>
    <property type="match status" value="1"/>
</dbReference>
<comment type="cofactor">
    <cofactor evidence="1">
        <name>FAD</name>
        <dbReference type="ChEBI" id="CHEBI:57692"/>
    </cofactor>
</comment>
<evidence type="ECO:0000313" key="8">
    <source>
        <dbReference type="Proteomes" id="UP000515312"/>
    </source>
</evidence>
<keyword evidence="3" id="KW-0285">Flavoprotein</keyword>
<feature type="domain" description="FAD-binding PCMH-type" evidence="6">
    <location>
        <begin position="79"/>
        <end position="249"/>
    </location>
</feature>
<protein>
    <submittedName>
        <fullName evidence="7">FAD-binding oxidoreductase</fullName>
    </submittedName>
</protein>
<dbReference type="GO" id="GO:0071949">
    <property type="term" value="F:FAD binding"/>
    <property type="evidence" value="ECO:0007669"/>
    <property type="project" value="InterPro"/>
</dbReference>
<evidence type="ECO:0000256" key="5">
    <source>
        <dbReference type="ARBA" id="ARBA00023002"/>
    </source>
</evidence>
<dbReference type="KEGG" id="adin:H7849_08710"/>
<dbReference type="SUPFAM" id="SSF56176">
    <property type="entry name" value="FAD-binding/transporter-associated domain-like"/>
    <property type="match status" value="1"/>
</dbReference>
<evidence type="ECO:0000313" key="7">
    <source>
        <dbReference type="EMBL" id="QNI33969.1"/>
    </source>
</evidence>
<evidence type="ECO:0000256" key="3">
    <source>
        <dbReference type="ARBA" id="ARBA00022630"/>
    </source>
</evidence>
<dbReference type="InterPro" id="IPR012951">
    <property type="entry name" value="BBE"/>
</dbReference>
<keyword evidence="4" id="KW-0274">FAD</keyword>
<evidence type="ECO:0000256" key="4">
    <source>
        <dbReference type="ARBA" id="ARBA00022827"/>
    </source>
</evidence>
<reference evidence="7 8" key="1">
    <citation type="submission" date="2020-08" db="EMBL/GenBank/DDBJ databases">
        <title>Edaphobacter telluris sp. nov. and Acidobacterium dinghuensis sp. nov., two acidobacteria isolated from forest soil.</title>
        <authorList>
            <person name="Fu J."/>
            <person name="Qiu L."/>
        </authorList>
    </citation>
    <scope>NUCLEOTIDE SEQUENCE [LARGE SCALE GENOMIC DNA]</scope>
    <source>
        <strain evidence="7">4Y35</strain>
    </source>
</reference>
<comment type="similarity">
    <text evidence="2">Belongs to the oxygen-dependent FAD-linked oxidoreductase family.</text>
</comment>
<dbReference type="AlphaFoldDB" id="A0A7G8BN49"/>